<feature type="domain" description="Protein kinase" evidence="11">
    <location>
        <begin position="524"/>
        <end position="848"/>
    </location>
</feature>
<keyword evidence="13" id="KW-1185">Reference proteome</keyword>
<dbReference type="Pfam" id="PF07714">
    <property type="entry name" value="PK_Tyr_Ser-Thr"/>
    <property type="match status" value="1"/>
</dbReference>
<dbReference type="Gene3D" id="1.10.510.10">
    <property type="entry name" value="Transferase(Phosphotransferase) domain 1"/>
    <property type="match status" value="9"/>
</dbReference>
<proteinExistence type="inferred from homology"/>
<evidence type="ECO:0000256" key="8">
    <source>
        <dbReference type="ARBA" id="ARBA00047899"/>
    </source>
</evidence>
<dbReference type="EMBL" id="JAATIQ010000848">
    <property type="protein sequence ID" value="KAF4347166.1"/>
    <property type="molecule type" value="Genomic_DNA"/>
</dbReference>
<dbReference type="CDD" id="cd00180">
    <property type="entry name" value="PKc"/>
    <property type="match status" value="1"/>
</dbReference>
<keyword evidence="7" id="KW-0067">ATP-binding</keyword>
<evidence type="ECO:0000313" key="13">
    <source>
        <dbReference type="Proteomes" id="UP000583929"/>
    </source>
</evidence>
<dbReference type="EC" id="2.7.11.1" evidence="2"/>
<protein>
    <recommendedName>
        <fullName evidence="2">non-specific serine/threonine protein kinase</fullName>
        <ecNumber evidence="2">2.7.11.1</ecNumber>
    </recommendedName>
</protein>
<evidence type="ECO:0000256" key="5">
    <source>
        <dbReference type="ARBA" id="ARBA00022741"/>
    </source>
</evidence>
<comment type="caution">
    <text evidence="12">The sequence shown here is derived from an EMBL/GenBank/DDBJ whole genome shotgun (WGS) entry which is preliminary data.</text>
</comment>
<dbReference type="FunFam" id="1.10.510.10:FF:000465">
    <property type="entry name" value="Non-specific serine/threonine protein kinase"/>
    <property type="match status" value="1"/>
</dbReference>
<dbReference type="SUPFAM" id="SSF56112">
    <property type="entry name" value="Protein kinase-like (PK-like)"/>
    <property type="match status" value="9"/>
</dbReference>
<evidence type="ECO:0000256" key="7">
    <source>
        <dbReference type="ARBA" id="ARBA00022840"/>
    </source>
</evidence>
<comment type="catalytic activity">
    <reaction evidence="8">
        <text>L-threonyl-[protein] + ATP = O-phospho-L-threonyl-[protein] + ADP + H(+)</text>
        <dbReference type="Rhea" id="RHEA:46608"/>
        <dbReference type="Rhea" id="RHEA-COMP:11060"/>
        <dbReference type="Rhea" id="RHEA-COMP:11605"/>
        <dbReference type="ChEBI" id="CHEBI:15378"/>
        <dbReference type="ChEBI" id="CHEBI:30013"/>
        <dbReference type="ChEBI" id="CHEBI:30616"/>
        <dbReference type="ChEBI" id="CHEBI:61977"/>
        <dbReference type="ChEBI" id="CHEBI:456216"/>
        <dbReference type="EC" id="2.7.11.1"/>
    </reaction>
</comment>
<feature type="domain" description="Protein kinase" evidence="11">
    <location>
        <begin position="1213"/>
        <end position="1485"/>
    </location>
</feature>
<evidence type="ECO:0000259" key="11">
    <source>
        <dbReference type="PROSITE" id="PS50011"/>
    </source>
</evidence>
<name>A0A7J6DMJ1_CANSA</name>
<evidence type="ECO:0000313" key="12">
    <source>
        <dbReference type="EMBL" id="KAF4347166.1"/>
    </source>
</evidence>
<feature type="domain" description="Protein kinase" evidence="11">
    <location>
        <begin position="29"/>
        <end position="321"/>
    </location>
</feature>
<keyword evidence="4" id="KW-0808">Transferase</keyword>
<dbReference type="InterPro" id="IPR001245">
    <property type="entry name" value="Ser-Thr/Tyr_kinase_cat_dom"/>
</dbReference>
<dbReference type="FunFam" id="1.10.510.10:FF:000294">
    <property type="entry name" value="Serine/threonine-protein kinase OXI1"/>
    <property type="match status" value="1"/>
</dbReference>
<keyword evidence="5" id="KW-0547">Nucleotide-binding</keyword>
<dbReference type="InterPro" id="IPR008271">
    <property type="entry name" value="Ser/Thr_kinase_AS"/>
</dbReference>
<evidence type="ECO:0000256" key="2">
    <source>
        <dbReference type="ARBA" id="ARBA00012513"/>
    </source>
</evidence>
<dbReference type="SMART" id="SM00220">
    <property type="entry name" value="S_TKc"/>
    <property type="match status" value="5"/>
</dbReference>
<feature type="region of interest" description="Disordered" evidence="10">
    <location>
        <begin position="1"/>
        <end position="21"/>
    </location>
</feature>
<dbReference type="Gene3D" id="3.30.200.20">
    <property type="entry name" value="Phosphorylase Kinase, domain 1"/>
    <property type="match status" value="3"/>
</dbReference>
<gene>
    <name evidence="12" type="ORF">G4B88_011462</name>
</gene>
<dbReference type="PANTHER" id="PTHR45637">
    <property type="entry name" value="FLIPPASE KINASE 1-RELATED"/>
    <property type="match status" value="1"/>
</dbReference>
<dbReference type="PROSITE" id="PS50011">
    <property type="entry name" value="PROTEIN_KINASE_DOM"/>
    <property type="match status" value="4"/>
</dbReference>
<accession>A0A7J6DMJ1</accession>
<evidence type="ECO:0000256" key="1">
    <source>
        <dbReference type="ARBA" id="ARBA00009903"/>
    </source>
</evidence>
<comment type="similarity">
    <text evidence="1">Belongs to the protein kinase superfamily. AGC Ser/Thr protein kinase family.</text>
</comment>
<reference evidence="12 13" key="1">
    <citation type="journal article" date="2020" name="bioRxiv">
        <title>Sequence and annotation of 42 cannabis genomes reveals extensive copy number variation in cannabinoid synthesis and pathogen resistance genes.</title>
        <authorList>
            <person name="Mckernan K.J."/>
            <person name="Helbert Y."/>
            <person name="Kane L.T."/>
            <person name="Ebling H."/>
            <person name="Zhang L."/>
            <person name="Liu B."/>
            <person name="Eaton Z."/>
            <person name="Mclaughlin S."/>
            <person name="Kingan S."/>
            <person name="Baybayan P."/>
            <person name="Concepcion G."/>
            <person name="Jordan M."/>
            <person name="Riva A."/>
            <person name="Barbazuk W."/>
            <person name="Harkins T."/>
        </authorList>
    </citation>
    <scope>NUCLEOTIDE SEQUENCE [LARGE SCALE GENOMIC DNA]</scope>
    <source>
        <strain evidence="13">cv. Jamaican Lion 4</strain>
        <tissue evidence="12">Leaf</tissue>
    </source>
</reference>
<dbReference type="Proteomes" id="UP000583929">
    <property type="component" value="Unassembled WGS sequence"/>
</dbReference>
<dbReference type="InterPro" id="IPR011009">
    <property type="entry name" value="Kinase-like_dom_sf"/>
</dbReference>
<keyword evidence="3" id="KW-0723">Serine/threonine-protein kinase</keyword>
<evidence type="ECO:0000256" key="9">
    <source>
        <dbReference type="ARBA" id="ARBA00048679"/>
    </source>
</evidence>
<organism evidence="12 13">
    <name type="scientific">Cannabis sativa</name>
    <name type="common">Hemp</name>
    <name type="synonym">Marijuana</name>
    <dbReference type="NCBI Taxonomy" id="3483"/>
    <lineage>
        <taxon>Eukaryota</taxon>
        <taxon>Viridiplantae</taxon>
        <taxon>Streptophyta</taxon>
        <taxon>Embryophyta</taxon>
        <taxon>Tracheophyta</taxon>
        <taxon>Spermatophyta</taxon>
        <taxon>Magnoliopsida</taxon>
        <taxon>eudicotyledons</taxon>
        <taxon>Gunneridae</taxon>
        <taxon>Pentapetalae</taxon>
        <taxon>rosids</taxon>
        <taxon>fabids</taxon>
        <taxon>Rosales</taxon>
        <taxon>Cannabaceae</taxon>
        <taxon>Cannabis</taxon>
    </lineage>
</organism>
<sequence length="1621" mass="184681">FQQSHTNPLISPTPPSSPPLENGLSLHNIKILKEIGAGIGKVYLCKLINNSGASCYCAMKVVDKKMLAVKGKVNRAETEEKIMKMLDHPFLSSLYAEFEDQHFSYIVMEYCSVGDLNYLRHQHPRKQFLLNSARFYAGKVLLALEYLHMLGIIYRDLKPENVLVKSDGHIMLTDFDLLLCSDAIPVIESSLESPDSSSFGCFPKSRGRIISNIVNMPLVFPTGTVSCEFELHARELITALLVKDLTKRLGAKYKAAEVSRILKEIGAGIGKVYLCKLNNNSGASCYCAMKVVDKKMLAVKGKVNRAEMEEKIMKMLDHPFLSSLYAEFEDQHFSYIVMEYCSGGDLNYLRHQHPRKQFSLNSARFYAGEVLLALEYLHMLGIIYRDLKPKNVLVKSDEIGAGIGKVYLCKLNNNSGASCYCAMKVVDKKMLAVKGKVNRAEMEEKIMKMLDHPFLSSLYAEFEDQHFSYIVMEYCSGGDLNYLRHQHPRKQFSLNSARFYAGEVLLALEYLHMLGIIYRDLKPKNILKEIGAGIGKVYLCKLNNNSGASCYCAMKVVDKKMLAVKGKVNRAEMEEKIMKMLDHPFLSSLYAEFEDQHFSYIVMEYCSGGDLNYLRHQHPRKQFSLNSARFYAGEVLLALEYLHMLGIIYRDLKPKNILKEIGAGIGKVYLCKLNNNSGASCYCAMKVVDKKMLAVKGKVNRAEMEEKIMKMLDHPFLSSLYAEFEDQHFSYIVMEYCSGGDLNYLRHQHPRKQFSLNSARFYAGEVLLALEYLHMLGIIYRDLKPKNILKEIGAGIGKVYLCKLNNNSGASCYCAMKVVDKKMLAVKGKVNRAEMEEKIMKMLDHPFLSSLYAEFEDQHFSYIVMEYCSGGDLNYLRHQHPRKQFSLNSARFYAGEVLLALEYLHMLGIIYRDLKPKNILKEIGAGIGKVYLCKLNNNSGASCYCAMKVVDKKMLAVKGKVNRAEMEEKIMKMLDHPFLSSLYAEFEDQHFSYIVMEYCSGGDLNYLRHQHPRKQFSLNSARFYAGEVLLALEYLHMLGIIYRDLKPKNVLVNFQQSHTNPLISPTPPSSPPLENGLSLHNFKILKEIGAGIGKVYLCKLNNNSGASCYCAMKVVDKKMLAVKGKVNRAEMEEKIMKMLDHPFLSSLYAEFEDQHFSYIVMEYCSGGDLNYLRHQHPRKQFSLNSARFYAGEVLLALEYLHMLGIIYRDLKPKNILKEIGAGIGKVYLCKLNNNSGASCYCAMKVVDKKMLAVKGKVNRAEMEEKIMKMLDHPFLSSLYAEFEDQHFSYIVMEYCSGGDLNYLRHQHPRKQFSLNSARFYAGEVLLALEYLHMLGIIYRDLKPKNVLVKFPYIQKYFPKSRGVQTLNRLFVAESVTARSLSVVGTHEYVSPEMAKDEPHGNTVDWWAYGVFIYEMIYGRTLFVAQSRKRIISNIVNMPLAFPAGTMLCELELHARELITALLVKDPIKRLGAKYGATEVKKHPFFKGLNFDFIRSSPLLWHVAGLRRQKTNVARSPDAKPALCSRIGDGQVIVCGRYTRVRTMLCELELHARELITALLVKDPIKRLGAKYGATEVKKHPFFKGLNFALIRSSPLLWHIAGLRRQKTNGMSCTRQPTFDYF</sequence>
<dbReference type="GO" id="GO:0004674">
    <property type="term" value="F:protein serine/threonine kinase activity"/>
    <property type="evidence" value="ECO:0007669"/>
    <property type="project" value="UniProtKB-KW"/>
</dbReference>
<evidence type="ECO:0000256" key="6">
    <source>
        <dbReference type="ARBA" id="ARBA00022777"/>
    </source>
</evidence>
<comment type="catalytic activity">
    <reaction evidence="9">
        <text>L-seryl-[protein] + ATP = O-phospho-L-seryl-[protein] + ADP + H(+)</text>
        <dbReference type="Rhea" id="RHEA:17989"/>
        <dbReference type="Rhea" id="RHEA-COMP:9863"/>
        <dbReference type="Rhea" id="RHEA-COMP:11604"/>
        <dbReference type="ChEBI" id="CHEBI:15378"/>
        <dbReference type="ChEBI" id="CHEBI:29999"/>
        <dbReference type="ChEBI" id="CHEBI:30616"/>
        <dbReference type="ChEBI" id="CHEBI:83421"/>
        <dbReference type="ChEBI" id="CHEBI:456216"/>
        <dbReference type="EC" id="2.7.11.1"/>
    </reaction>
</comment>
<keyword evidence="6" id="KW-0418">Kinase</keyword>
<feature type="non-terminal residue" evidence="12">
    <location>
        <position position="1"/>
    </location>
</feature>
<evidence type="ECO:0000256" key="3">
    <source>
        <dbReference type="ARBA" id="ARBA00022527"/>
    </source>
</evidence>
<evidence type="ECO:0000256" key="10">
    <source>
        <dbReference type="SAM" id="MobiDB-lite"/>
    </source>
</evidence>
<dbReference type="GO" id="GO:0005524">
    <property type="term" value="F:ATP binding"/>
    <property type="evidence" value="ECO:0007669"/>
    <property type="project" value="UniProtKB-KW"/>
</dbReference>
<dbReference type="PROSITE" id="PS00108">
    <property type="entry name" value="PROTEIN_KINASE_ST"/>
    <property type="match status" value="2"/>
</dbReference>
<dbReference type="Pfam" id="PF00069">
    <property type="entry name" value="Pkinase"/>
    <property type="match status" value="8"/>
</dbReference>
<evidence type="ECO:0000256" key="4">
    <source>
        <dbReference type="ARBA" id="ARBA00022679"/>
    </source>
</evidence>
<dbReference type="InterPro" id="IPR000719">
    <property type="entry name" value="Prot_kinase_dom"/>
</dbReference>
<feature type="domain" description="Protein kinase" evidence="11">
    <location>
        <begin position="917"/>
        <end position="1200"/>
    </location>
</feature>
<feature type="compositionally biased region" description="Polar residues" evidence="10">
    <location>
        <begin position="1"/>
        <end position="10"/>
    </location>
</feature>